<organism evidence="7 8">
    <name type="scientific">Prunus mume</name>
    <name type="common">Japanese apricot</name>
    <name type="synonym">Armeniaca mume</name>
    <dbReference type="NCBI Taxonomy" id="102107"/>
    <lineage>
        <taxon>Eukaryota</taxon>
        <taxon>Viridiplantae</taxon>
        <taxon>Streptophyta</taxon>
        <taxon>Embryophyta</taxon>
        <taxon>Tracheophyta</taxon>
        <taxon>Spermatophyta</taxon>
        <taxon>Magnoliopsida</taxon>
        <taxon>eudicotyledons</taxon>
        <taxon>Gunneridae</taxon>
        <taxon>Pentapetalae</taxon>
        <taxon>rosids</taxon>
        <taxon>fabids</taxon>
        <taxon>Rosales</taxon>
        <taxon>Rosaceae</taxon>
        <taxon>Amygdaloideae</taxon>
        <taxon>Amygdaleae</taxon>
        <taxon>Prunus</taxon>
    </lineage>
</organism>
<dbReference type="Pfam" id="PF04542">
    <property type="entry name" value="Sigma70_r2"/>
    <property type="match status" value="1"/>
</dbReference>
<dbReference type="PANTHER" id="PTHR30603">
    <property type="entry name" value="RNA POLYMERASE SIGMA FACTOR RPO"/>
    <property type="match status" value="1"/>
</dbReference>
<dbReference type="InterPro" id="IPR014284">
    <property type="entry name" value="RNA_pol_sigma-70_dom"/>
</dbReference>
<gene>
    <name evidence="8" type="primary">LOC103330659</name>
</gene>
<keyword evidence="7" id="KW-1185">Reference proteome</keyword>
<dbReference type="NCBIfam" id="TIGR02937">
    <property type="entry name" value="sigma70-ECF"/>
    <property type="match status" value="1"/>
</dbReference>
<dbReference type="InterPro" id="IPR013325">
    <property type="entry name" value="RNA_pol_sigma_r2"/>
</dbReference>
<dbReference type="Proteomes" id="UP000694861">
    <property type="component" value="Linkage group LG5"/>
</dbReference>
<keyword evidence="5" id="KW-0804">Transcription</keyword>
<protein>
    <submittedName>
        <fullName evidence="8">RNA polymerase sigma factor sigD, chloroplastic</fullName>
    </submittedName>
</protein>
<dbReference type="Pfam" id="PF04539">
    <property type="entry name" value="Sigma70_r3"/>
    <property type="match status" value="1"/>
</dbReference>
<name>A0ABM0NY01_PRUMU</name>
<dbReference type="PANTHER" id="PTHR30603:SF47">
    <property type="entry name" value="RNA POLYMERASE SIGMA FACTOR SIGD, CHLOROPLASTIC"/>
    <property type="match status" value="1"/>
</dbReference>
<dbReference type="SUPFAM" id="SSF88659">
    <property type="entry name" value="Sigma3 and sigma4 domains of RNA polymerase sigma factors"/>
    <property type="match status" value="2"/>
</dbReference>
<dbReference type="InterPro" id="IPR013324">
    <property type="entry name" value="RNA_pol_sigma_r3/r4-like"/>
</dbReference>
<accession>A0ABM0NY01</accession>
<dbReference type="Pfam" id="PF04545">
    <property type="entry name" value="Sigma70_r4"/>
    <property type="match status" value="1"/>
</dbReference>
<dbReference type="RefSeq" id="XP_008231483.1">
    <property type="nucleotide sequence ID" value="XM_008233261.1"/>
</dbReference>
<evidence type="ECO:0000256" key="4">
    <source>
        <dbReference type="ARBA" id="ARBA00023125"/>
    </source>
</evidence>
<keyword evidence="2" id="KW-0805">Transcription regulation</keyword>
<dbReference type="InterPro" id="IPR036388">
    <property type="entry name" value="WH-like_DNA-bd_sf"/>
</dbReference>
<reference evidence="8" key="2">
    <citation type="submission" date="2025-08" db="UniProtKB">
        <authorList>
            <consortium name="RefSeq"/>
        </authorList>
    </citation>
    <scope>IDENTIFICATION</scope>
</reference>
<sequence>MAITTSICSSPNQPPILPTLSLPTIPFTPLKTHHPLQLHLPFPSSSSKFGGNLVSNDALAIAAAAEALVLARAAVEAAIDAVAVTEEIGEVWSCRENGNESSGLVARRKMRRKRRKRLEALDEEMNRDVEDGMVSFGFVRYEHLSPREEAECCLSLKEGARLESERFRVVEAQKHEPTSKQLAKAMGMKMRSIDKVLCKRRESQEKIIRSYRGLVVSVASSYQGKGLSFQDLIQEGSIGLLRGAEKFDHERKWKLSTYVYWWIRQAIIRAIENKSRIIRLPGHVCGMMAKITKAQNSLNQRLQRLPSHDELAEVIKVNASTVKLVCERSRPPISLDRVATVRGSMTLQEIIQGPEEMMPEKMLIRQLMKQEVEKLLKTLSDREANVLRLHFGLNGESPQSFEEIGRLLKLSRERVRQINGIALSKLRQTSTLDILYSFSIML</sequence>
<dbReference type="InterPro" id="IPR050239">
    <property type="entry name" value="Sigma-70_RNA_pol_init_factors"/>
</dbReference>
<comment type="similarity">
    <text evidence="1">Belongs to the sigma-70 factor family.</text>
</comment>
<proteinExistence type="inferred from homology"/>
<dbReference type="InterPro" id="IPR007627">
    <property type="entry name" value="RNA_pol_sigma70_r2"/>
</dbReference>
<dbReference type="PRINTS" id="PR00046">
    <property type="entry name" value="SIGMA70FCT"/>
</dbReference>
<evidence type="ECO:0000313" key="7">
    <source>
        <dbReference type="Proteomes" id="UP000694861"/>
    </source>
</evidence>
<evidence type="ECO:0000256" key="5">
    <source>
        <dbReference type="ARBA" id="ARBA00023163"/>
    </source>
</evidence>
<dbReference type="CDD" id="cd06171">
    <property type="entry name" value="Sigma70_r4"/>
    <property type="match status" value="1"/>
</dbReference>
<dbReference type="InterPro" id="IPR007624">
    <property type="entry name" value="RNA_pol_sigma70_r3"/>
</dbReference>
<evidence type="ECO:0000256" key="1">
    <source>
        <dbReference type="ARBA" id="ARBA00007788"/>
    </source>
</evidence>
<keyword evidence="3" id="KW-0731">Sigma factor</keyword>
<dbReference type="Gene3D" id="1.20.120.1810">
    <property type="match status" value="1"/>
</dbReference>
<reference evidence="7" key="1">
    <citation type="journal article" date="2012" name="Nat. Commun.">
        <title>The genome of Prunus mume.</title>
        <authorList>
            <person name="Zhang Q."/>
            <person name="Chen W."/>
            <person name="Sun L."/>
            <person name="Zhao F."/>
            <person name="Huang B."/>
            <person name="Yang W."/>
            <person name="Tao Y."/>
            <person name="Wang J."/>
            <person name="Yuan Z."/>
            <person name="Fan G."/>
            <person name="Xing Z."/>
            <person name="Han C."/>
            <person name="Pan H."/>
            <person name="Zhong X."/>
            <person name="Shi W."/>
            <person name="Liang X."/>
            <person name="Du D."/>
            <person name="Sun F."/>
            <person name="Xu Z."/>
            <person name="Hao R."/>
            <person name="Lv T."/>
            <person name="Lv Y."/>
            <person name="Zheng Z."/>
            <person name="Sun M."/>
            <person name="Luo L."/>
            <person name="Cai M."/>
            <person name="Gao Y."/>
            <person name="Wang J."/>
            <person name="Yin Y."/>
            <person name="Xu X."/>
            <person name="Cheng T."/>
            <person name="Wang J."/>
        </authorList>
    </citation>
    <scope>NUCLEOTIDE SEQUENCE [LARGE SCALE GENOMIC DNA]</scope>
</reference>
<dbReference type="GeneID" id="103330659"/>
<dbReference type="SUPFAM" id="SSF88946">
    <property type="entry name" value="Sigma2 domain of RNA polymerase sigma factors"/>
    <property type="match status" value="1"/>
</dbReference>
<evidence type="ECO:0000256" key="3">
    <source>
        <dbReference type="ARBA" id="ARBA00023082"/>
    </source>
</evidence>
<evidence type="ECO:0000256" key="2">
    <source>
        <dbReference type="ARBA" id="ARBA00023015"/>
    </source>
</evidence>
<evidence type="ECO:0000313" key="8">
    <source>
        <dbReference type="RefSeq" id="XP_008231483.1"/>
    </source>
</evidence>
<dbReference type="Gene3D" id="1.10.10.10">
    <property type="entry name" value="Winged helix-like DNA-binding domain superfamily/Winged helix DNA-binding domain"/>
    <property type="match status" value="2"/>
</dbReference>
<dbReference type="InterPro" id="IPR000943">
    <property type="entry name" value="RNA_pol_sigma70"/>
</dbReference>
<evidence type="ECO:0000259" key="6">
    <source>
        <dbReference type="PROSITE" id="PS00715"/>
    </source>
</evidence>
<dbReference type="PROSITE" id="PS00715">
    <property type="entry name" value="SIGMA70_1"/>
    <property type="match status" value="1"/>
</dbReference>
<feature type="domain" description="RNA polymerase sigma-70" evidence="6">
    <location>
        <begin position="231"/>
        <end position="244"/>
    </location>
</feature>
<keyword evidence="4" id="KW-0238">DNA-binding</keyword>
<dbReference type="InterPro" id="IPR007630">
    <property type="entry name" value="RNA_pol_sigma70_r4"/>
</dbReference>